<dbReference type="InterPro" id="IPR010512">
    <property type="entry name" value="DUF1091"/>
</dbReference>
<dbReference type="SMART" id="SM00697">
    <property type="entry name" value="DM8"/>
    <property type="match status" value="1"/>
</dbReference>
<dbReference type="OrthoDB" id="8040949at2759"/>
<evidence type="ECO:0000256" key="1">
    <source>
        <dbReference type="SAM" id="SignalP"/>
    </source>
</evidence>
<proteinExistence type="predicted"/>
<name>A0A6P4ESQ0_DRORH</name>
<dbReference type="AlphaFoldDB" id="A0A6P4ESQ0"/>
<dbReference type="PANTHER" id="PTHR20898">
    <property type="entry name" value="DAEDALUS ON 3-RELATED-RELATED"/>
    <property type="match status" value="1"/>
</dbReference>
<dbReference type="EnsemblMetazoa" id="XM_017122619.2">
    <property type="protein sequence ID" value="XP_016978108.1"/>
    <property type="gene ID" value="LOC108043808"/>
</dbReference>
<dbReference type="RefSeq" id="XP_016978108.1">
    <property type="nucleotide sequence ID" value="XM_017122619.1"/>
</dbReference>
<reference evidence="2" key="3">
    <citation type="submission" date="2025-05" db="UniProtKB">
        <authorList>
            <consortium name="EnsemblMetazoa"/>
        </authorList>
    </citation>
    <scope>IDENTIFICATION</scope>
</reference>
<feature type="signal peptide" evidence="1">
    <location>
        <begin position="1"/>
        <end position="24"/>
    </location>
</feature>
<keyword evidence="1" id="KW-0732">Signal</keyword>
<organism evidence="4">
    <name type="scientific">Drosophila rhopaloa</name>
    <name type="common">Fruit fly</name>
    <dbReference type="NCBI Taxonomy" id="1041015"/>
    <lineage>
        <taxon>Eukaryota</taxon>
        <taxon>Metazoa</taxon>
        <taxon>Ecdysozoa</taxon>
        <taxon>Arthropoda</taxon>
        <taxon>Hexapoda</taxon>
        <taxon>Insecta</taxon>
        <taxon>Pterygota</taxon>
        <taxon>Neoptera</taxon>
        <taxon>Endopterygota</taxon>
        <taxon>Diptera</taxon>
        <taxon>Brachycera</taxon>
        <taxon>Muscomorpha</taxon>
        <taxon>Ephydroidea</taxon>
        <taxon>Drosophilidae</taxon>
        <taxon>Drosophila</taxon>
        <taxon>Sophophora</taxon>
    </lineage>
</organism>
<evidence type="ECO:0000313" key="4">
    <source>
        <dbReference type="RefSeq" id="XP_016978108.1"/>
    </source>
</evidence>
<dbReference type="Proteomes" id="UP001652680">
    <property type="component" value="Unassembled WGS sequence"/>
</dbReference>
<gene>
    <name evidence="4" type="primary">LOC108043808</name>
    <name evidence="2" type="synonym">108043808</name>
</gene>
<accession>A0A6P4ESQ0</accession>
<evidence type="ECO:0000313" key="2">
    <source>
        <dbReference type="EnsemblMetazoa" id="XP_016978108.1"/>
    </source>
</evidence>
<protein>
    <submittedName>
        <fullName evidence="4">Uncharacterized protein LOC108043808</fullName>
    </submittedName>
</protein>
<reference evidence="4" key="2">
    <citation type="submission" date="2025-04" db="UniProtKB">
        <authorList>
            <consortium name="RefSeq"/>
        </authorList>
    </citation>
    <scope>IDENTIFICATION</scope>
</reference>
<dbReference type="Pfam" id="PF06477">
    <property type="entry name" value="DUF1091"/>
    <property type="match status" value="1"/>
</dbReference>
<keyword evidence="3" id="KW-1185">Reference proteome</keyword>
<dbReference type="GeneID" id="108043808"/>
<feature type="chain" id="PRO_5028079708" evidence="1">
    <location>
        <begin position="25"/>
        <end position="188"/>
    </location>
</feature>
<evidence type="ECO:0000313" key="3">
    <source>
        <dbReference type="Proteomes" id="UP001652680"/>
    </source>
</evidence>
<dbReference type="PANTHER" id="PTHR20898:SF0">
    <property type="entry name" value="DAEDALUS ON 3-RELATED"/>
    <property type="match status" value="1"/>
</dbReference>
<reference evidence="3" key="1">
    <citation type="journal article" date="2021" name="Elife">
        <title>Highly contiguous assemblies of 101 drosophilid genomes.</title>
        <authorList>
            <person name="Kim B.Y."/>
            <person name="Wang J.R."/>
            <person name="Miller D.E."/>
            <person name="Barmina O."/>
            <person name="Delaney E."/>
            <person name="Thompson A."/>
            <person name="Comeault A.A."/>
            <person name="Peede D."/>
            <person name="D'Agostino E.R."/>
            <person name="Pelaez J."/>
            <person name="Aguilar J.M."/>
            <person name="Haji D."/>
            <person name="Matsunaga T."/>
            <person name="Armstrong E.E."/>
            <person name="Zych M."/>
            <person name="Ogawa Y."/>
            <person name="Stamenkovic-Radak M."/>
            <person name="Jelic M."/>
            <person name="Veselinovic M.S."/>
            <person name="Tanaskovic M."/>
            <person name="Eric P."/>
            <person name="Gao J.J."/>
            <person name="Katoh T.K."/>
            <person name="Toda M.J."/>
            <person name="Watabe H."/>
            <person name="Watada M."/>
            <person name="Davis J.S."/>
            <person name="Moyle L.C."/>
            <person name="Manoli G."/>
            <person name="Bertolini E."/>
            <person name="Kostal V."/>
            <person name="Hawley R.S."/>
            <person name="Takahashi A."/>
            <person name="Jones C.D."/>
            <person name="Price D.K."/>
            <person name="Whiteman N."/>
            <person name="Kopp A."/>
            <person name="Matute D.R."/>
            <person name="Petrov D.A."/>
        </authorList>
    </citation>
    <scope>NUCLEOTIDE SEQUENCE [LARGE SCALE GENOMIC DNA]</scope>
</reference>
<sequence>MIYRRLFLLILLIWLTITLNSILAQRMEAYMTKIECPNHFPELIKNLSCHLNPSSQHSGSSEYSAEFVLTKDVTNVKGIYVFSLKRGSIITNYTAMEIDYCQALASLQSHFLLKMIADELRRVANFPLQCPFKMNKRYYVNNFSINSKLIPSYAPELNFISDCNIFVNNRKALTLIIHGRVVRRRSGR</sequence>